<dbReference type="Proteomes" id="UP000242243">
    <property type="component" value="Unassembled WGS sequence"/>
</dbReference>
<feature type="transmembrane region" description="Helical" evidence="1">
    <location>
        <begin position="15"/>
        <end position="34"/>
    </location>
</feature>
<feature type="transmembrane region" description="Helical" evidence="1">
    <location>
        <begin position="176"/>
        <end position="199"/>
    </location>
</feature>
<reference evidence="3 4" key="1">
    <citation type="submission" date="2016-10" db="EMBL/GenBank/DDBJ databases">
        <authorList>
            <person name="de Groot N.N."/>
        </authorList>
    </citation>
    <scope>NUCLEOTIDE SEQUENCE [LARGE SCALE GENOMIC DNA]</scope>
    <source>
        <strain evidence="3 4">DSM 17073</strain>
    </source>
</reference>
<evidence type="ECO:0000256" key="1">
    <source>
        <dbReference type="SAM" id="Phobius"/>
    </source>
</evidence>
<proteinExistence type="predicted"/>
<dbReference type="EMBL" id="FOXC01000029">
    <property type="protein sequence ID" value="SFP56922.1"/>
    <property type="molecule type" value="Genomic_DNA"/>
</dbReference>
<protein>
    <recommendedName>
        <fullName evidence="6">DUF1538 domain-containing protein</fullName>
    </recommendedName>
</protein>
<keyword evidence="5" id="KW-1185">Reference proteome</keyword>
<name>A0A1I5REH0_9BACI</name>
<reference evidence="2 5" key="2">
    <citation type="submission" date="2019-07" db="EMBL/GenBank/DDBJ databases">
        <title>Whole genome shotgun sequence of Halolactibacillus halophilus NBRC 100868.</title>
        <authorList>
            <person name="Hosoyama A."/>
            <person name="Uohara A."/>
            <person name="Ohji S."/>
            <person name="Ichikawa N."/>
        </authorList>
    </citation>
    <scope>NUCLEOTIDE SEQUENCE [LARGE SCALE GENOMIC DNA]</scope>
    <source>
        <strain evidence="2 5">NBRC 100868</strain>
    </source>
</reference>
<evidence type="ECO:0000313" key="2">
    <source>
        <dbReference type="EMBL" id="GEM02168.1"/>
    </source>
</evidence>
<keyword evidence="1" id="KW-1133">Transmembrane helix</keyword>
<dbReference type="EMBL" id="BJWI01000026">
    <property type="protein sequence ID" value="GEM02168.1"/>
    <property type="molecule type" value="Genomic_DNA"/>
</dbReference>
<dbReference type="AlphaFoldDB" id="A0A1I5REH0"/>
<dbReference type="OrthoDB" id="9805989at2"/>
<keyword evidence="1" id="KW-0812">Transmembrane</keyword>
<feature type="transmembrane region" description="Helical" evidence="1">
    <location>
        <begin position="82"/>
        <end position="102"/>
    </location>
</feature>
<evidence type="ECO:0000313" key="4">
    <source>
        <dbReference type="Proteomes" id="UP000242243"/>
    </source>
</evidence>
<organism evidence="3 4">
    <name type="scientific">Halolactibacillus halophilus</name>
    <dbReference type="NCBI Taxonomy" id="306540"/>
    <lineage>
        <taxon>Bacteria</taxon>
        <taxon>Bacillati</taxon>
        <taxon>Bacillota</taxon>
        <taxon>Bacilli</taxon>
        <taxon>Bacillales</taxon>
        <taxon>Bacillaceae</taxon>
        <taxon>Halolactibacillus</taxon>
    </lineage>
</organism>
<feature type="transmembrane region" description="Helical" evidence="1">
    <location>
        <begin position="123"/>
        <end position="141"/>
    </location>
</feature>
<dbReference type="Proteomes" id="UP000321547">
    <property type="component" value="Unassembled WGS sequence"/>
</dbReference>
<dbReference type="Pfam" id="PF07556">
    <property type="entry name" value="DUF1538"/>
    <property type="match status" value="1"/>
</dbReference>
<feature type="transmembrane region" description="Helical" evidence="1">
    <location>
        <begin position="147"/>
        <end position="164"/>
    </location>
</feature>
<dbReference type="RefSeq" id="WP_089832937.1">
    <property type="nucleotide sequence ID" value="NZ_BJWI01000026.1"/>
</dbReference>
<keyword evidence="1" id="KW-0472">Membrane</keyword>
<dbReference type="STRING" id="306540.SAMN05421839_12925"/>
<dbReference type="InterPro" id="IPR011435">
    <property type="entry name" value="UmpAB"/>
</dbReference>
<feature type="transmembrane region" description="Helical" evidence="1">
    <location>
        <begin position="211"/>
        <end position="233"/>
    </location>
</feature>
<sequence>MMRIFEGFPAVLLDVTYALVPLLLFFLLFQVIFLRLKWRKVRDVLVGFMLTYVGLSLFLQGVNVGFIPIGEKMGTVIGGLRYRYIFIPIGFVLGFFAAYAEPALQVLTKQVERITAGAIPRKVLLVTISIGVGLSIMLSIIRVFVGFSIWYFVLPGYLISFYLARKSSKIFTAIAFDSGGIVTGPMISTFMLSLFVGLAGVTEGRDPLVDGFGMIALVALAPILSVLFLGKLYSKNRKGAS</sequence>
<gene>
    <name evidence="2" type="ORF">HHA03_17000</name>
    <name evidence="3" type="ORF">SAMN05421839_12925</name>
</gene>
<accession>A0A1I5REH0</accession>
<evidence type="ECO:0000313" key="3">
    <source>
        <dbReference type="EMBL" id="SFP56922.1"/>
    </source>
</evidence>
<evidence type="ECO:0000313" key="5">
    <source>
        <dbReference type="Proteomes" id="UP000321547"/>
    </source>
</evidence>
<feature type="transmembrane region" description="Helical" evidence="1">
    <location>
        <begin position="46"/>
        <end position="70"/>
    </location>
</feature>
<evidence type="ECO:0008006" key="6">
    <source>
        <dbReference type="Google" id="ProtNLM"/>
    </source>
</evidence>